<evidence type="ECO:0000313" key="2">
    <source>
        <dbReference type="EMBL" id="GJT71200.1"/>
    </source>
</evidence>
<feature type="compositionally biased region" description="Basic residues" evidence="1">
    <location>
        <begin position="137"/>
        <end position="154"/>
    </location>
</feature>
<feature type="region of interest" description="Disordered" evidence="1">
    <location>
        <begin position="120"/>
        <end position="154"/>
    </location>
</feature>
<keyword evidence="3" id="KW-1185">Reference proteome</keyword>
<name>A0ABQ5G6T6_9ASTR</name>
<comment type="caution">
    <text evidence="2">The sequence shown here is derived from an EMBL/GenBank/DDBJ whole genome shotgun (WGS) entry which is preliminary data.</text>
</comment>
<sequence length="154" mass="17823">MFGKRQTQLDSSNQQQQELAEIRKKKSVLIREYRIGKSTPRLFDKDRKFTSEKMGWQLSSLGLDPSKAIERARSKSRIRKSSMHLTIGGDEMDCDKNEGYKDSAMKVKAFKIGWDSCKKRNKEARKGEGDRVIPTLKPKHLYTGKRSNGKTQRR</sequence>
<protein>
    <submittedName>
        <fullName evidence="2">Nucleolar GTP-binding protein 1-like protein</fullName>
    </submittedName>
</protein>
<dbReference type="EMBL" id="BQNB010018148">
    <property type="protein sequence ID" value="GJT71200.1"/>
    <property type="molecule type" value="Genomic_DNA"/>
</dbReference>
<proteinExistence type="predicted"/>
<gene>
    <name evidence="2" type="ORF">Tco_1030486</name>
</gene>
<evidence type="ECO:0000256" key="1">
    <source>
        <dbReference type="SAM" id="MobiDB-lite"/>
    </source>
</evidence>
<reference evidence="2" key="1">
    <citation type="journal article" date="2022" name="Int. J. Mol. Sci.">
        <title>Draft Genome of Tanacetum Coccineum: Genomic Comparison of Closely Related Tanacetum-Family Plants.</title>
        <authorList>
            <person name="Yamashiro T."/>
            <person name="Shiraishi A."/>
            <person name="Nakayama K."/>
            <person name="Satake H."/>
        </authorList>
    </citation>
    <scope>NUCLEOTIDE SEQUENCE</scope>
</reference>
<organism evidence="2 3">
    <name type="scientific">Tanacetum coccineum</name>
    <dbReference type="NCBI Taxonomy" id="301880"/>
    <lineage>
        <taxon>Eukaryota</taxon>
        <taxon>Viridiplantae</taxon>
        <taxon>Streptophyta</taxon>
        <taxon>Embryophyta</taxon>
        <taxon>Tracheophyta</taxon>
        <taxon>Spermatophyta</taxon>
        <taxon>Magnoliopsida</taxon>
        <taxon>eudicotyledons</taxon>
        <taxon>Gunneridae</taxon>
        <taxon>Pentapetalae</taxon>
        <taxon>asterids</taxon>
        <taxon>campanulids</taxon>
        <taxon>Asterales</taxon>
        <taxon>Asteraceae</taxon>
        <taxon>Asteroideae</taxon>
        <taxon>Anthemideae</taxon>
        <taxon>Anthemidinae</taxon>
        <taxon>Tanacetum</taxon>
    </lineage>
</organism>
<dbReference type="Proteomes" id="UP001151760">
    <property type="component" value="Unassembled WGS sequence"/>
</dbReference>
<reference evidence="2" key="2">
    <citation type="submission" date="2022-01" db="EMBL/GenBank/DDBJ databases">
        <authorList>
            <person name="Yamashiro T."/>
            <person name="Shiraishi A."/>
            <person name="Satake H."/>
            <person name="Nakayama K."/>
        </authorList>
    </citation>
    <scope>NUCLEOTIDE SEQUENCE</scope>
</reference>
<accession>A0ABQ5G6T6</accession>
<evidence type="ECO:0000313" key="3">
    <source>
        <dbReference type="Proteomes" id="UP001151760"/>
    </source>
</evidence>